<evidence type="ECO:0000259" key="3">
    <source>
        <dbReference type="PROSITE" id="PS51782"/>
    </source>
</evidence>
<dbReference type="SUPFAM" id="SSF54106">
    <property type="entry name" value="LysM domain"/>
    <property type="match status" value="1"/>
</dbReference>
<dbReference type="CDD" id="cd00118">
    <property type="entry name" value="LysM"/>
    <property type="match status" value="1"/>
</dbReference>
<dbReference type="Pfam" id="PF01476">
    <property type="entry name" value="LysM"/>
    <property type="match status" value="1"/>
</dbReference>
<gene>
    <name evidence="4" type="ORF">MUN80_25095</name>
</gene>
<sequence length="287" mass="30107">MRPFFRVLLFGGLLSGPLAAQAQQSTAAAPAAISEDSVRVMSGLVQASVRQLREIYFEPSDTRAVTLIETALQEIPTLNQRLSHYTASLPREQQQVLAQRLRQQPWQIELQTLMRSPQFRNFDARAAKNPDLKAATERLRASGFVGASRPAPAVATAPAPEPMGTIAPPPSKPTKPAKTAPANSLAASKSVGAKPATGFKVAPLTTPAPAKVAAPVAVQAAKATPAAAAPAAPASAVAPARHTVQKGETLFSISRQYGVTPAQLQEWNNKPTGGVKIGEVLVLSPAK</sequence>
<feature type="domain" description="LysM" evidence="3">
    <location>
        <begin position="240"/>
        <end position="283"/>
    </location>
</feature>
<dbReference type="EMBL" id="CP095049">
    <property type="protein sequence ID" value="UOQ53002.1"/>
    <property type="molecule type" value="Genomic_DNA"/>
</dbReference>
<evidence type="ECO:0000313" key="4">
    <source>
        <dbReference type="EMBL" id="UOQ53002.1"/>
    </source>
</evidence>
<proteinExistence type="predicted"/>
<dbReference type="Proteomes" id="UP000831785">
    <property type="component" value="Chromosome"/>
</dbReference>
<organism evidence="4 5">
    <name type="scientific">Hymenobacter cellulosivorans</name>
    <dbReference type="NCBI Taxonomy" id="2932249"/>
    <lineage>
        <taxon>Bacteria</taxon>
        <taxon>Pseudomonadati</taxon>
        <taxon>Bacteroidota</taxon>
        <taxon>Cytophagia</taxon>
        <taxon>Cytophagales</taxon>
        <taxon>Hymenobacteraceae</taxon>
        <taxon>Hymenobacter</taxon>
    </lineage>
</organism>
<dbReference type="PROSITE" id="PS51782">
    <property type="entry name" value="LYSM"/>
    <property type="match status" value="1"/>
</dbReference>
<keyword evidence="2" id="KW-0732">Signal</keyword>
<evidence type="ECO:0000313" key="5">
    <source>
        <dbReference type="Proteomes" id="UP000831785"/>
    </source>
</evidence>
<dbReference type="RefSeq" id="WP_244717614.1">
    <property type="nucleotide sequence ID" value="NZ_CP095049.1"/>
</dbReference>
<name>A0ABY4F8L5_9BACT</name>
<feature type="chain" id="PRO_5047233164" evidence="2">
    <location>
        <begin position="23"/>
        <end position="287"/>
    </location>
</feature>
<feature type="region of interest" description="Disordered" evidence="1">
    <location>
        <begin position="150"/>
        <end position="191"/>
    </location>
</feature>
<dbReference type="InterPro" id="IPR036779">
    <property type="entry name" value="LysM_dom_sf"/>
</dbReference>
<feature type="signal peptide" evidence="2">
    <location>
        <begin position="1"/>
        <end position="22"/>
    </location>
</feature>
<dbReference type="Gene3D" id="3.10.350.10">
    <property type="entry name" value="LysM domain"/>
    <property type="match status" value="1"/>
</dbReference>
<dbReference type="InterPro" id="IPR018392">
    <property type="entry name" value="LysM"/>
</dbReference>
<accession>A0ABY4F8L5</accession>
<dbReference type="SMART" id="SM00257">
    <property type="entry name" value="LysM"/>
    <property type="match status" value="1"/>
</dbReference>
<evidence type="ECO:0000256" key="1">
    <source>
        <dbReference type="SAM" id="MobiDB-lite"/>
    </source>
</evidence>
<evidence type="ECO:0000256" key="2">
    <source>
        <dbReference type="SAM" id="SignalP"/>
    </source>
</evidence>
<reference evidence="4 5" key="1">
    <citation type="submission" date="2022-04" db="EMBL/GenBank/DDBJ databases">
        <title>Hymenobacter sp. isolated from the air.</title>
        <authorList>
            <person name="Won M."/>
            <person name="Lee C.-M."/>
            <person name="Woen H.-Y."/>
            <person name="Kwon S.-W."/>
        </authorList>
    </citation>
    <scope>NUCLEOTIDE SEQUENCE [LARGE SCALE GENOMIC DNA]</scope>
    <source>
        <strain evidence="5">5116 S-27</strain>
    </source>
</reference>
<protein>
    <submittedName>
        <fullName evidence="4">LysM peptidoglycan-binding domain-containing protein</fullName>
    </submittedName>
</protein>
<keyword evidence="5" id="KW-1185">Reference proteome</keyword>